<evidence type="ECO:0000256" key="1">
    <source>
        <dbReference type="SAM" id="MobiDB-lite"/>
    </source>
</evidence>
<dbReference type="RefSeq" id="WP_129989774.1">
    <property type="nucleotide sequence ID" value="NZ_SDPU01000038.1"/>
</dbReference>
<keyword evidence="3" id="KW-1185">Reference proteome</keyword>
<evidence type="ECO:0000313" key="2">
    <source>
        <dbReference type="EMBL" id="RYU08781.1"/>
    </source>
</evidence>
<gene>
    <name evidence="2" type="ORF">ETU37_22810</name>
</gene>
<dbReference type="OrthoDB" id="5194954at2"/>
<reference evidence="2 3" key="1">
    <citation type="submission" date="2019-01" db="EMBL/GenBank/DDBJ databases">
        <title>Nocardioides guangzhouensis sp. nov., an actinobacterium isolated from soil.</title>
        <authorList>
            <person name="Fu Y."/>
            <person name="Cai Y."/>
            <person name="Lin Z."/>
            <person name="Chen P."/>
        </authorList>
    </citation>
    <scope>NUCLEOTIDE SEQUENCE [LARGE SCALE GENOMIC DNA]</scope>
    <source>
        <strain evidence="2 3">NBRC 105384</strain>
    </source>
</reference>
<protein>
    <submittedName>
        <fullName evidence="2">Uncharacterized protein</fullName>
    </submittedName>
</protein>
<dbReference type="AlphaFoldDB" id="A0A4Q5IV18"/>
<dbReference type="Proteomes" id="UP000291189">
    <property type="component" value="Unassembled WGS sequence"/>
</dbReference>
<sequence length="91" mass="9792">MSSKDPVGATREALAALTAAAARVRHEYGDTLGVRRLTTDVDRIAADLDELGEPKPGHVPGVDRGSLLEVPDDPYDESMWQDAESEGQHAH</sequence>
<accession>A0A4Q5IV18</accession>
<feature type="region of interest" description="Disordered" evidence="1">
    <location>
        <begin position="48"/>
        <end position="91"/>
    </location>
</feature>
<evidence type="ECO:0000313" key="3">
    <source>
        <dbReference type="Proteomes" id="UP000291189"/>
    </source>
</evidence>
<proteinExistence type="predicted"/>
<organism evidence="2 3">
    <name type="scientific">Nocardioides iriomotensis</name>
    <dbReference type="NCBI Taxonomy" id="715784"/>
    <lineage>
        <taxon>Bacteria</taxon>
        <taxon>Bacillati</taxon>
        <taxon>Actinomycetota</taxon>
        <taxon>Actinomycetes</taxon>
        <taxon>Propionibacteriales</taxon>
        <taxon>Nocardioidaceae</taxon>
        <taxon>Nocardioides</taxon>
    </lineage>
</organism>
<comment type="caution">
    <text evidence="2">The sequence shown here is derived from an EMBL/GenBank/DDBJ whole genome shotgun (WGS) entry which is preliminary data.</text>
</comment>
<dbReference type="EMBL" id="SDPU01000038">
    <property type="protein sequence ID" value="RYU08781.1"/>
    <property type="molecule type" value="Genomic_DNA"/>
</dbReference>
<name>A0A4Q5IV18_9ACTN</name>